<name>A0A1I7W756_HETBA</name>
<proteinExistence type="predicted"/>
<keyword evidence="1" id="KW-1185">Reference proteome</keyword>
<dbReference type="WBParaSite" id="Hba_00449">
    <property type="protein sequence ID" value="Hba_00449"/>
    <property type="gene ID" value="Hba_00449"/>
</dbReference>
<dbReference type="AlphaFoldDB" id="A0A1I7W756"/>
<accession>A0A1I7W756</accession>
<evidence type="ECO:0000313" key="2">
    <source>
        <dbReference type="WBParaSite" id="Hba_00449"/>
    </source>
</evidence>
<protein>
    <submittedName>
        <fullName evidence="2">Uncharacterized protein</fullName>
    </submittedName>
</protein>
<organism evidence="1 2">
    <name type="scientific">Heterorhabditis bacteriophora</name>
    <name type="common">Entomopathogenic nematode worm</name>
    <dbReference type="NCBI Taxonomy" id="37862"/>
    <lineage>
        <taxon>Eukaryota</taxon>
        <taxon>Metazoa</taxon>
        <taxon>Ecdysozoa</taxon>
        <taxon>Nematoda</taxon>
        <taxon>Chromadorea</taxon>
        <taxon>Rhabditida</taxon>
        <taxon>Rhabditina</taxon>
        <taxon>Rhabditomorpha</taxon>
        <taxon>Strongyloidea</taxon>
        <taxon>Heterorhabditidae</taxon>
        <taxon>Heterorhabditis</taxon>
    </lineage>
</organism>
<evidence type="ECO:0000313" key="1">
    <source>
        <dbReference type="Proteomes" id="UP000095283"/>
    </source>
</evidence>
<reference evidence="2" key="1">
    <citation type="submission" date="2016-11" db="UniProtKB">
        <authorList>
            <consortium name="WormBaseParasite"/>
        </authorList>
    </citation>
    <scope>IDENTIFICATION</scope>
</reference>
<sequence>MFFLFTSLLIFFFFCFSSSLFILIPIISPREINYQYHVEKYCK</sequence>
<dbReference type="Proteomes" id="UP000095283">
    <property type="component" value="Unplaced"/>
</dbReference>